<evidence type="ECO:0000256" key="2">
    <source>
        <dbReference type="SAM" id="Phobius"/>
    </source>
</evidence>
<feature type="transmembrane region" description="Helical" evidence="2">
    <location>
        <begin position="178"/>
        <end position="199"/>
    </location>
</feature>
<evidence type="ECO:0000313" key="4">
    <source>
        <dbReference type="Proteomes" id="UP000030745"/>
    </source>
</evidence>
<feature type="transmembrane region" description="Helical" evidence="2">
    <location>
        <begin position="114"/>
        <end position="135"/>
    </location>
</feature>
<sequence>MDRANVSVSYAGAASLALFGQNDDCHKCALVRLLPDGCDDINCSTLSSDASLYLINTVYPWSLELRTDDNDTAIWSERRTFADTGVYAMRVEDATGDAVAVTFSTTIEPSPSRIFLVIGLVLVAWLLSCFGLFFYKQRHAQSAPPTPENLDYGGDDAHEQPLLAQPPPAKPRVVSLDVFRGLTIVCMIFTNLGGGRYWFWTHATWNGLTPADVVFPWFVWIMGVTMTIGVRSHVRRGASHWTLVRSSLVRAIKLFCLGLFVNNMHDLDTCRIPGVLQTFAFAYLVVTLIVVAGLLGNTQTQTHLIQASLILCVTAIYLGLIFFLPVPGCPTGYFGPGGNGDFGEYRDCLGGAHRVVDRYIFGDQHMLSGGTPMGGVRPRRSVGPRRVSHWLSASLLTYLGYAVGGAFSERNVLEAQDGDFVWRRRSLVPPRASSLRLCDQRRVHPDQQELVESLVRARDVGARVPRALLHVPPRRQV</sequence>
<dbReference type="RefSeq" id="XP_012200921.1">
    <property type="nucleotide sequence ID" value="XM_012345531.1"/>
</dbReference>
<evidence type="ECO:0000313" key="3">
    <source>
        <dbReference type="EMBL" id="KDO28483.1"/>
    </source>
</evidence>
<dbReference type="Proteomes" id="UP000030745">
    <property type="component" value="Unassembled WGS sequence"/>
</dbReference>
<dbReference type="OMA" id="FWTHATW"/>
<proteinExistence type="predicted"/>
<dbReference type="VEuPathDB" id="FungiDB:SPRG_06722"/>
<feature type="transmembrane region" description="Helical" evidence="2">
    <location>
        <begin position="274"/>
        <end position="295"/>
    </location>
</feature>
<dbReference type="PANTHER" id="PTHR31061:SF24">
    <property type="entry name" value="LD22376P"/>
    <property type="match status" value="1"/>
</dbReference>
<keyword evidence="2" id="KW-0472">Membrane</keyword>
<dbReference type="STRING" id="695850.A0A067CD99"/>
<dbReference type="OrthoDB" id="2149840at2759"/>
<organism evidence="3 4">
    <name type="scientific">Saprolegnia parasitica (strain CBS 223.65)</name>
    <dbReference type="NCBI Taxonomy" id="695850"/>
    <lineage>
        <taxon>Eukaryota</taxon>
        <taxon>Sar</taxon>
        <taxon>Stramenopiles</taxon>
        <taxon>Oomycota</taxon>
        <taxon>Saprolegniomycetes</taxon>
        <taxon>Saprolegniales</taxon>
        <taxon>Saprolegniaceae</taxon>
        <taxon>Saprolegnia</taxon>
    </lineage>
</organism>
<accession>A0A067CD99</accession>
<keyword evidence="2" id="KW-1133">Transmembrane helix</keyword>
<feature type="transmembrane region" description="Helical" evidence="2">
    <location>
        <begin position="307"/>
        <end position="326"/>
    </location>
</feature>
<evidence type="ECO:0000256" key="1">
    <source>
        <dbReference type="SAM" id="MobiDB-lite"/>
    </source>
</evidence>
<dbReference type="EMBL" id="KK583211">
    <property type="protein sequence ID" value="KDO28483.1"/>
    <property type="molecule type" value="Genomic_DNA"/>
</dbReference>
<protein>
    <submittedName>
        <fullName evidence="3">Uncharacterized protein</fullName>
    </submittedName>
</protein>
<dbReference type="GeneID" id="24129052"/>
<keyword evidence="4" id="KW-1185">Reference proteome</keyword>
<dbReference type="KEGG" id="spar:SPRG_06722"/>
<dbReference type="AlphaFoldDB" id="A0A067CD99"/>
<keyword evidence="2" id="KW-0812">Transmembrane</keyword>
<feature type="transmembrane region" description="Helical" evidence="2">
    <location>
        <begin position="211"/>
        <end position="230"/>
    </location>
</feature>
<reference evidence="3 4" key="1">
    <citation type="journal article" date="2013" name="PLoS Genet.">
        <title>Distinctive expansion of potential virulence genes in the genome of the oomycete fish pathogen Saprolegnia parasitica.</title>
        <authorList>
            <person name="Jiang R.H."/>
            <person name="de Bruijn I."/>
            <person name="Haas B.J."/>
            <person name="Belmonte R."/>
            <person name="Lobach L."/>
            <person name="Christie J."/>
            <person name="van den Ackerveken G."/>
            <person name="Bottin A."/>
            <person name="Bulone V."/>
            <person name="Diaz-Moreno S.M."/>
            <person name="Dumas B."/>
            <person name="Fan L."/>
            <person name="Gaulin E."/>
            <person name="Govers F."/>
            <person name="Grenville-Briggs L.J."/>
            <person name="Horner N.R."/>
            <person name="Levin J.Z."/>
            <person name="Mammella M."/>
            <person name="Meijer H.J."/>
            <person name="Morris P."/>
            <person name="Nusbaum C."/>
            <person name="Oome S."/>
            <person name="Phillips A.J."/>
            <person name="van Rooyen D."/>
            <person name="Rzeszutek E."/>
            <person name="Saraiva M."/>
            <person name="Secombes C.J."/>
            <person name="Seidl M.F."/>
            <person name="Snel B."/>
            <person name="Stassen J.H."/>
            <person name="Sykes S."/>
            <person name="Tripathy S."/>
            <person name="van den Berg H."/>
            <person name="Vega-Arreguin J.C."/>
            <person name="Wawra S."/>
            <person name="Young S.K."/>
            <person name="Zeng Q."/>
            <person name="Dieguez-Uribeondo J."/>
            <person name="Russ C."/>
            <person name="Tyler B.M."/>
            <person name="van West P."/>
        </authorList>
    </citation>
    <scope>NUCLEOTIDE SEQUENCE [LARGE SCALE GENOMIC DNA]</scope>
    <source>
        <strain evidence="3 4">CBS 223.65</strain>
    </source>
</reference>
<gene>
    <name evidence="3" type="ORF">SPRG_06722</name>
</gene>
<name>A0A067CD99_SAPPC</name>
<feature type="region of interest" description="Disordered" evidence="1">
    <location>
        <begin position="145"/>
        <end position="166"/>
    </location>
</feature>
<feature type="transmembrane region" description="Helical" evidence="2">
    <location>
        <begin position="242"/>
        <end position="262"/>
    </location>
</feature>
<dbReference type="PANTHER" id="PTHR31061">
    <property type="entry name" value="LD22376P"/>
    <property type="match status" value="1"/>
</dbReference>